<dbReference type="Pfam" id="PF05600">
    <property type="entry name" value="CDK5RAP3"/>
    <property type="match status" value="1"/>
</dbReference>
<reference evidence="3 4" key="1">
    <citation type="journal article" date="2011" name="Science">
        <title>The Selaginella genome identifies genetic changes associated with the evolution of vascular plants.</title>
        <authorList>
            <person name="Banks J.A."/>
            <person name="Nishiyama T."/>
            <person name="Hasebe M."/>
            <person name="Bowman J.L."/>
            <person name="Gribskov M."/>
            <person name="dePamphilis C."/>
            <person name="Albert V.A."/>
            <person name="Aono N."/>
            <person name="Aoyama T."/>
            <person name="Ambrose B.A."/>
            <person name="Ashton N.W."/>
            <person name="Axtell M.J."/>
            <person name="Barker E."/>
            <person name="Barker M.S."/>
            <person name="Bennetzen J.L."/>
            <person name="Bonawitz N.D."/>
            <person name="Chapple C."/>
            <person name="Cheng C."/>
            <person name="Correa L.G."/>
            <person name="Dacre M."/>
            <person name="DeBarry J."/>
            <person name="Dreyer I."/>
            <person name="Elias M."/>
            <person name="Engstrom E.M."/>
            <person name="Estelle M."/>
            <person name="Feng L."/>
            <person name="Finet C."/>
            <person name="Floyd S.K."/>
            <person name="Frommer W.B."/>
            <person name="Fujita T."/>
            <person name="Gramzow L."/>
            <person name="Gutensohn M."/>
            <person name="Harholt J."/>
            <person name="Hattori M."/>
            <person name="Heyl A."/>
            <person name="Hirai T."/>
            <person name="Hiwatashi Y."/>
            <person name="Ishikawa M."/>
            <person name="Iwata M."/>
            <person name="Karol K.G."/>
            <person name="Koehler B."/>
            <person name="Kolukisaoglu U."/>
            <person name="Kubo M."/>
            <person name="Kurata T."/>
            <person name="Lalonde S."/>
            <person name="Li K."/>
            <person name="Li Y."/>
            <person name="Litt A."/>
            <person name="Lyons E."/>
            <person name="Manning G."/>
            <person name="Maruyama T."/>
            <person name="Michael T.P."/>
            <person name="Mikami K."/>
            <person name="Miyazaki S."/>
            <person name="Morinaga S."/>
            <person name="Murata T."/>
            <person name="Mueller-Roeber B."/>
            <person name="Nelson D.R."/>
            <person name="Obara M."/>
            <person name="Oguri Y."/>
            <person name="Olmstead R.G."/>
            <person name="Onodera N."/>
            <person name="Petersen B.L."/>
            <person name="Pils B."/>
            <person name="Prigge M."/>
            <person name="Rensing S.A."/>
            <person name="Riano-Pachon D.M."/>
            <person name="Roberts A.W."/>
            <person name="Sato Y."/>
            <person name="Scheller H.V."/>
            <person name="Schulz B."/>
            <person name="Schulz C."/>
            <person name="Shakirov E.V."/>
            <person name="Shibagaki N."/>
            <person name="Shinohara N."/>
            <person name="Shippen D.E."/>
            <person name="Soerensen I."/>
            <person name="Sotooka R."/>
            <person name="Sugimoto N."/>
            <person name="Sugita M."/>
            <person name="Sumikawa N."/>
            <person name="Tanurdzic M."/>
            <person name="Theissen G."/>
            <person name="Ulvskov P."/>
            <person name="Wakazuki S."/>
            <person name="Weng J.K."/>
            <person name="Willats W.W."/>
            <person name="Wipf D."/>
            <person name="Wolf P.G."/>
            <person name="Yang L."/>
            <person name="Zimmer A.D."/>
            <person name="Zhu Q."/>
            <person name="Mitros T."/>
            <person name="Hellsten U."/>
            <person name="Loque D."/>
            <person name="Otillar R."/>
            <person name="Salamov A."/>
            <person name="Schmutz J."/>
            <person name="Shapiro H."/>
            <person name="Lindquist E."/>
            <person name="Lucas S."/>
            <person name="Rokhsar D."/>
            <person name="Grigoriev I.V."/>
        </authorList>
    </citation>
    <scope>NUCLEOTIDE SEQUENCE [LARGE SCALE GENOMIC DNA]</scope>
</reference>
<feature type="coiled-coil region" evidence="2">
    <location>
        <begin position="130"/>
        <end position="157"/>
    </location>
</feature>
<evidence type="ECO:0000256" key="2">
    <source>
        <dbReference type="SAM" id="Coils"/>
    </source>
</evidence>
<dbReference type="Proteomes" id="UP000001514">
    <property type="component" value="Unassembled WGS sequence"/>
</dbReference>
<dbReference type="PANTHER" id="PTHR14894:SF0">
    <property type="entry name" value="CDK5 REGULATORY SUBUNIT-ASSOCIATED PROTEIN 3"/>
    <property type="match status" value="1"/>
</dbReference>
<accession>D8SLC8</accession>
<dbReference type="OMA" id="RHLNDNI"/>
<gene>
    <name evidence="3" type="ORF">SELMODRAFT_180730</name>
</gene>
<dbReference type="Gramene" id="EFJ14755">
    <property type="protein sequence ID" value="EFJ14755"/>
    <property type="gene ID" value="SELMODRAFT_180730"/>
</dbReference>
<dbReference type="InterPro" id="IPR008491">
    <property type="entry name" value="CDK5RAP3"/>
</dbReference>
<proteinExistence type="inferred from homology"/>
<dbReference type="FunCoup" id="D8SLC8">
    <property type="interactions" value="3805"/>
</dbReference>
<keyword evidence="2" id="KW-0175">Coiled coil</keyword>
<dbReference type="EMBL" id="GL377626">
    <property type="protein sequence ID" value="EFJ14755.1"/>
    <property type="molecule type" value="Genomic_DNA"/>
</dbReference>
<dbReference type="eggNOG" id="KOG2607">
    <property type="taxonomic scope" value="Eukaryota"/>
</dbReference>
<dbReference type="HOGENOM" id="CLU_025645_1_0_1"/>
<dbReference type="GO" id="GO:0007346">
    <property type="term" value="P:regulation of mitotic cell cycle"/>
    <property type="evidence" value="ECO:0000318"/>
    <property type="project" value="GO_Central"/>
</dbReference>
<dbReference type="AlphaFoldDB" id="D8SLC8"/>
<evidence type="ECO:0000313" key="4">
    <source>
        <dbReference type="Proteomes" id="UP000001514"/>
    </source>
</evidence>
<dbReference type="STRING" id="88036.D8SLC8"/>
<dbReference type="PANTHER" id="PTHR14894">
    <property type="entry name" value="CDK5 REGULATORY SUBUNIT-ASSOCIATED PROTEIN 3"/>
    <property type="match status" value="1"/>
</dbReference>
<evidence type="ECO:0000313" key="3">
    <source>
        <dbReference type="EMBL" id="EFJ14755.1"/>
    </source>
</evidence>
<evidence type="ECO:0008006" key="5">
    <source>
        <dbReference type="Google" id="ProtNLM"/>
    </source>
</evidence>
<evidence type="ECO:0000256" key="1">
    <source>
        <dbReference type="ARBA" id="ARBA00007478"/>
    </source>
</evidence>
<dbReference type="InParanoid" id="D8SLC8"/>
<comment type="similarity">
    <text evidence="1">Belongs to the CDK5RAP3 family.</text>
</comment>
<organism evidence="4">
    <name type="scientific">Selaginella moellendorffii</name>
    <name type="common">Spikemoss</name>
    <dbReference type="NCBI Taxonomy" id="88036"/>
    <lineage>
        <taxon>Eukaryota</taxon>
        <taxon>Viridiplantae</taxon>
        <taxon>Streptophyta</taxon>
        <taxon>Embryophyta</taxon>
        <taxon>Tracheophyta</taxon>
        <taxon>Lycopodiopsida</taxon>
        <taxon>Selaginellales</taxon>
        <taxon>Selaginellaceae</taxon>
        <taxon>Selaginella</taxon>
    </lineage>
</organism>
<keyword evidence="4" id="KW-1185">Reference proteome</keyword>
<name>D8SLC8_SELML</name>
<protein>
    <recommendedName>
        <fullName evidence="5">CDK5RAP3-like protein</fullName>
    </recommendedName>
</protein>
<dbReference type="KEGG" id="smo:SELMODRAFT_180730"/>
<sequence length="514" mass="56886">MDGSRELPIDIAYAKLADWLVDRRWMHGEWRKKLAQVRARIAPAFARLPKQGDPWLLSLSPESVGYLEARRIRDIALSTSAAQPDKGVFARLAASGPGREWDAIVHAYEKDNLYLGEAAQLMLHNVNYDIPFVKKQIARLQQQLADLERKEAEFKRNALASASKYQHACRELGIAGVNVRSELLASVSSLPGILSTLKDILCRRRVDDAVHLYEVYASFAHTHAQVQGSVLLAALKDVRDTPLEVGTDFPPHDNTDPAAGVPGAQGVQCGQLPEAATQLETDEIQWDIDLADTRLVESKCDDNEESAGIVWDIDVEQGAEGHEDPLGFEKAGSAVQGYGSSLAPFCRLVDSQYRNNLLSDLLEVRAFLVQRVEELDNSATAALQSQIQAVASASLPQYSSQVLKEMGGDISVALDLVTSSRTRDLVLMLTSERFVDRLEASLKEKKQSEAKCLNSLRDVEHKKVELRNALSSSWPKQEELVSKTRELKRSVEEALSRLYSGRLVNIIGEINVVV</sequence>
<dbReference type="GO" id="GO:0012505">
    <property type="term" value="C:endomembrane system"/>
    <property type="evidence" value="ECO:0000318"/>
    <property type="project" value="GO_Central"/>
</dbReference>